<feature type="binding site" evidence="2">
    <location>
        <position position="329"/>
    </location>
    <ligand>
        <name>Zn(2+)</name>
        <dbReference type="ChEBI" id="CHEBI:29105"/>
    </ligand>
</feature>
<feature type="binding site" evidence="2">
    <location>
        <position position="295"/>
    </location>
    <ligand>
        <name>Zn(2+)</name>
        <dbReference type="ChEBI" id="CHEBI:29105"/>
    </ligand>
</feature>
<sequence>MEEISEEQKRMLKKFESTIYPPEIAIRYLWEFLREKPEDEPLDPRWLDIWKEYKRSARKVAPSKVIKEIEEIMLSIKAIDEEIWKIKVDNNTKVTFLLGAGASAPSGIPTVDKLLSELWKRARKIGREDLDRLVKWCDERGITNIEDLLTAAYISNFAATNRSITSLLDYFLFSRGREITEEEEYFLRRRRPVRTTEIDVSSISFLQDTLQTLFGLLTSTMISASPNTTHNTIVDFIKEHKNTSIITTNYDGCMDEAILRNGIHLKGTIGSESEENNADAVQLIKMHGSINWAYCDSCQDVREFDLLELKETYEKDKLSYPVMGICKNCGGLRRPLLVPPLSFKFLMFPNLIDIWNSASQSIEEADYLIIVGYSFSEADTYITKIISRSMSMKENQKMIIVNTNPNLVPTLRDRFSAHIDGFDEKRIINVCESSERILPDILKSILGKGEAKRKSRSAREKVKEEER</sequence>
<dbReference type="InterPro" id="IPR029035">
    <property type="entry name" value="DHS-like_NAD/FAD-binding_dom"/>
</dbReference>
<reference evidence="5" key="1">
    <citation type="journal article" date="2020" name="mSystems">
        <title>Genome- and Community-Level Interaction Insights into Carbon Utilization and Element Cycling Functions of Hydrothermarchaeota in Hydrothermal Sediment.</title>
        <authorList>
            <person name="Zhou Z."/>
            <person name="Liu Y."/>
            <person name="Xu W."/>
            <person name="Pan J."/>
            <person name="Luo Z.H."/>
            <person name="Li M."/>
        </authorList>
    </citation>
    <scope>NUCLEOTIDE SEQUENCE [LARGE SCALE GENOMIC DNA]</scope>
    <source>
        <strain evidence="5">HyVt-94</strain>
    </source>
</reference>
<dbReference type="SUPFAM" id="SSF52467">
    <property type="entry name" value="DHS-like NAD/FAD-binding domain"/>
    <property type="match status" value="1"/>
</dbReference>
<dbReference type="EMBL" id="DRTV01000201">
    <property type="protein sequence ID" value="HHF58347.1"/>
    <property type="molecule type" value="Genomic_DNA"/>
</dbReference>
<keyword evidence="2" id="KW-0862">Zinc</keyword>
<dbReference type="Pfam" id="PF13289">
    <property type="entry name" value="SIR2_2"/>
    <property type="match status" value="1"/>
</dbReference>
<dbReference type="Gene3D" id="3.40.50.1220">
    <property type="entry name" value="TPP-binding domain"/>
    <property type="match status" value="1"/>
</dbReference>
<evidence type="ECO:0000259" key="4">
    <source>
        <dbReference type="PROSITE" id="PS50305"/>
    </source>
</evidence>
<feature type="domain" description="Deacetylase sirtuin-type" evidence="4">
    <location>
        <begin position="69"/>
        <end position="449"/>
    </location>
</feature>
<comment type="caution">
    <text evidence="5">The sequence shown here is derived from an EMBL/GenBank/DDBJ whole genome shotgun (WGS) entry which is preliminary data.</text>
</comment>
<feature type="region of interest" description="Disordered" evidence="3">
    <location>
        <begin position="448"/>
        <end position="467"/>
    </location>
</feature>
<dbReference type="AlphaFoldDB" id="A0A7C5I4U5"/>
<dbReference type="PANTHER" id="PTHR11085:SF10">
    <property type="entry name" value="NAD-DEPENDENT PROTEIN DEACYLASE SIRTUIN-5, MITOCHONDRIAL-RELATED"/>
    <property type="match status" value="1"/>
</dbReference>
<feature type="binding site" evidence="2">
    <location>
        <position position="298"/>
    </location>
    <ligand>
        <name>Zn(2+)</name>
        <dbReference type="ChEBI" id="CHEBI:29105"/>
    </ligand>
</feature>
<organism evidence="5">
    <name type="scientific">candidate division WOR-3 bacterium</name>
    <dbReference type="NCBI Taxonomy" id="2052148"/>
    <lineage>
        <taxon>Bacteria</taxon>
        <taxon>Bacteria division WOR-3</taxon>
    </lineage>
</organism>
<dbReference type="GO" id="GO:0017136">
    <property type="term" value="F:histone deacetylase activity, NAD-dependent"/>
    <property type="evidence" value="ECO:0007669"/>
    <property type="project" value="TreeGrafter"/>
</dbReference>
<name>A0A7C5I4U5_UNCW3</name>
<feature type="active site" description="Proton acceptor" evidence="2">
    <location>
        <position position="287"/>
    </location>
</feature>
<dbReference type="PANTHER" id="PTHR11085">
    <property type="entry name" value="NAD-DEPENDENT PROTEIN DEACYLASE SIRTUIN-5, MITOCHONDRIAL-RELATED"/>
    <property type="match status" value="1"/>
</dbReference>
<proteinExistence type="predicted"/>
<evidence type="ECO:0000256" key="1">
    <source>
        <dbReference type="ARBA" id="ARBA00023027"/>
    </source>
</evidence>
<evidence type="ECO:0000256" key="2">
    <source>
        <dbReference type="PROSITE-ProRule" id="PRU00236"/>
    </source>
</evidence>
<protein>
    <recommendedName>
        <fullName evidence="4">Deacetylase sirtuin-type domain-containing protein</fullName>
    </recommendedName>
</protein>
<accession>A0A7C5I4U5</accession>
<feature type="compositionally biased region" description="Basic and acidic residues" evidence="3">
    <location>
        <begin position="449"/>
        <end position="467"/>
    </location>
</feature>
<dbReference type="GO" id="GO:0046872">
    <property type="term" value="F:metal ion binding"/>
    <property type="evidence" value="ECO:0007669"/>
    <property type="project" value="UniProtKB-KW"/>
</dbReference>
<dbReference type="CDD" id="cd00296">
    <property type="entry name" value="SIR2"/>
    <property type="match status" value="1"/>
</dbReference>
<evidence type="ECO:0000313" key="5">
    <source>
        <dbReference type="EMBL" id="HHF58347.1"/>
    </source>
</evidence>
<gene>
    <name evidence="5" type="ORF">ENL41_02860</name>
</gene>
<keyword evidence="1" id="KW-0520">NAD</keyword>
<feature type="binding site" evidence="2">
    <location>
        <position position="326"/>
    </location>
    <ligand>
        <name>Zn(2+)</name>
        <dbReference type="ChEBI" id="CHEBI:29105"/>
    </ligand>
</feature>
<dbReference type="Proteomes" id="UP000886014">
    <property type="component" value="Unassembled WGS sequence"/>
</dbReference>
<dbReference type="GO" id="GO:0070403">
    <property type="term" value="F:NAD+ binding"/>
    <property type="evidence" value="ECO:0007669"/>
    <property type="project" value="TreeGrafter"/>
</dbReference>
<dbReference type="InterPro" id="IPR050134">
    <property type="entry name" value="NAD-dep_sirtuin_deacylases"/>
</dbReference>
<keyword evidence="2" id="KW-0479">Metal-binding</keyword>
<dbReference type="PROSITE" id="PS50305">
    <property type="entry name" value="SIRTUIN"/>
    <property type="match status" value="1"/>
</dbReference>
<dbReference type="InterPro" id="IPR026590">
    <property type="entry name" value="Ssirtuin_cat_dom"/>
</dbReference>
<evidence type="ECO:0000256" key="3">
    <source>
        <dbReference type="SAM" id="MobiDB-lite"/>
    </source>
</evidence>